<dbReference type="GO" id="GO:0000723">
    <property type="term" value="P:telomere maintenance"/>
    <property type="evidence" value="ECO:0007669"/>
    <property type="project" value="TreeGrafter"/>
</dbReference>
<protein>
    <recommendedName>
        <fullName evidence="7">ATP-dependent DNA helicase</fullName>
        <ecNumber evidence="7">5.6.2.4</ecNumber>
    </recommendedName>
</protein>
<dbReference type="GO" id="GO:0016787">
    <property type="term" value="F:hydrolase activity"/>
    <property type="evidence" value="ECO:0007669"/>
    <property type="project" value="UniProtKB-KW"/>
</dbReference>
<name>A0A7M5XA68_9CNID</name>
<evidence type="ECO:0000259" key="9">
    <source>
        <dbReference type="PROSITE" id="PS51192"/>
    </source>
</evidence>
<reference evidence="11" key="1">
    <citation type="submission" date="2021-01" db="UniProtKB">
        <authorList>
            <consortium name="EnsemblMetazoa"/>
        </authorList>
    </citation>
    <scope>IDENTIFICATION</scope>
</reference>
<keyword evidence="7" id="KW-0539">Nucleus</keyword>
<dbReference type="InterPro" id="IPR036388">
    <property type="entry name" value="WH-like_DNA-bd_sf"/>
</dbReference>
<dbReference type="InterPro" id="IPR004589">
    <property type="entry name" value="DNA_helicase_ATP-dep_RecQ"/>
</dbReference>
<feature type="compositionally biased region" description="Polar residues" evidence="8">
    <location>
        <begin position="148"/>
        <end position="171"/>
    </location>
</feature>
<dbReference type="InterPro" id="IPR027417">
    <property type="entry name" value="P-loop_NTPase"/>
</dbReference>
<dbReference type="InterPro" id="IPR001650">
    <property type="entry name" value="Helicase_C-like"/>
</dbReference>
<feature type="domain" description="Helicase ATP-binding" evidence="9">
    <location>
        <begin position="213"/>
        <end position="381"/>
    </location>
</feature>
<feature type="region of interest" description="Disordered" evidence="8">
    <location>
        <begin position="138"/>
        <end position="171"/>
    </location>
</feature>
<dbReference type="InterPro" id="IPR032284">
    <property type="entry name" value="RecQ_Zn-bd"/>
</dbReference>
<evidence type="ECO:0000256" key="2">
    <source>
        <dbReference type="ARBA" id="ARBA00022741"/>
    </source>
</evidence>
<dbReference type="InterPro" id="IPR036390">
    <property type="entry name" value="WH_DNA-bd_sf"/>
</dbReference>
<dbReference type="Gene3D" id="3.40.50.300">
    <property type="entry name" value="P-loop containing nucleotide triphosphate hydrolases"/>
    <property type="match status" value="2"/>
</dbReference>
<evidence type="ECO:0000256" key="6">
    <source>
        <dbReference type="ARBA" id="ARBA00034617"/>
    </source>
</evidence>
<dbReference type="SMART" id="SM00490">
    <property type="entry name" value="HELICc"/>
    <property type="match status" value="1"/>
</dbReference>
<dbReference type="Pfam" id="PF16124">
    <property type="entry name" value="RecQ_Zn_bind"/>
    <property type="match status" value="1"/>
</dbReference>
<dbReference type="InterPro" id="IPR018982">
    <property type="entry name" value="RQC_domain"/>
</dbReference>
<comment type="similarity">
    <text evidence="1 7">Belongs to the helicase family. RecQ subfamily.</text>
</comment>
<evidence type="ECO:0000256" key="7">
    <source>
        <dbReference type="RuleBase" id="RU364117"/>
    </source>
</evidence>
<keyword evidence="5 7" id="KW-0067">ATP-binding</keyword>
<comment type="subcellular location">
    <subcellularLocation>
        <location evidence="7">Nucleus</location>
    </subcellularLocation>
</comment>
<dbReference type="GO" id="GO:0003676">
    <property type="term" value="F:nucleic acid binding"/>
    <property type="evidence" value="ECO:0007669"/>
    <property type="project" value="InterPro"/>
</dbReference>
<dbReference type="Pfam" id="PF00271">
    <property type="entry name" value="Helicase_C"/>
    <property type="match status" value="1"/>
</dbReference>
<dbReference type="PROSITE" id="PS51192">
    <property type="entry name" value="HELICASE_ATP_BIND_1"/>
    <property type="match status" value="1"/>
</dbReference>
<dbReference type="GO" id="GO:0009378">
    <property type="term" value="F:four-way junction helicase activity"/>
    <property type="evidence" value="ECO:0007669"/>
    <property type="project" value="TreeGrafter"/>
</dbReference>
<dbReference type="EC" id="5.6.2.4" evidence="7"/>
<dbReference type="FunFam" id="3.40.50.300:FF:001389">
    <property type="entry name" value="ATP-dependent DNA helicase RecQ"/>
    <property type="match status" value="1"/>
</dbReference>
<feature type="region of interest" description="Disordered" evidence="8">
    <location>
        <begin position="933"/>
        <end position="983"/>
    </location>
</feature>
<dbReference type="Proteomes" id="UP000594262">
    <property type="component" value="Unplaced"/>
</dbReference>
<evidence type="ECO:0000256" key="8">
    <source>
        <dbReference type="SAM" id="MobiDB-lite"/>
    </source>
</evidence>
<organism evidence="11 12">
    <name type="scientific">Clytia hemisphaerica</name>
    <dbReference type="NCBI Taxonomy" id="252671"/>
    <lineage>
        <taxon>Eukaryota</taxon>
        <taxon>Metazoa</taxon>
        <taxon>Cnidaria</taxon>
        <taxon>Hydrozoa</taxon>
        <taxon>Hydroidolina</taxon>
        <taxon>Leptothecata</taxon>
        <taxon>Obeliida</taxon>
        <taxon>Clytiidae</taxon>
        <taxon>Clytia</taxon>
    </lineage>
</organism>
<evidence type="ECO:0000259" key="10">
    <source>
        <dbReference type="PROSITE" id="PS51194"/>
    </source>
</evidence>
<dbReference type="CDD" id="cd18794">
    <property type="entry name" value="SF2_C_RecQ"/>
    <property type="match status" value="1"/>
</dbReference>
<comment type="catalytic activity">
    <reaction evidence="7">
        <text>ATP + H2O = ADP + phosphate + H(+)</text>
        <dbReference type="Rhea" id="RHEA:13065"/>
        <dbReference type="ChEBI" id="CHEBI:15377"/>
        <dbReference type="ChEBI" id="CHEBI:15378"/>
        <dbReference type="ChEBI" id="CHEBI:30616"/>
        <dbReference type="ChEBI" id="CHEBI:43474"/>
        <dbReference type="ChEBI" id="CHEBI:456216"/>
    </reaction>
</comment>
<dbReference type="SUPFAM" id="SSF52540">
    <property type="entry name" value="P-loop containing nucleoside triphosphate hydrolases"/>
    <property type="match status" value="1"/>
</dbReference>
<dbReference type="PANTHER" id="PTHR13710:SF120">
    <property type="entry name" value="BIFUNCTIONAL 3'-5' EXONUCLEASE_ATP-DEPENDENT HELICASE WRN"/>
    <property type="match status" value="1"/>
</dbReference>
<feature type="domain" description="Helicase C-terminal" evidence="10">
    <location>
        <begin position="405"/>
        <end position="556"/>
    </location>
</feature>
<evidence type="ECO:0000256" key="1">
    <source>
        <dbReference type="ARBA" id="ARBA00005446"/>
    </source>
</evidence>
<evidence type="ECO:0000256" key="3">
    <source>
        <dbReference type="ARBA" id="ARBA00022801"/>
    </source>
</evidence>
<feature type="compositionally biased region" description="Low complexity" evidence="8">
    <location>
        <begin position="933"/>
        <end position="948"/>
    </location>
</feature>
<feature type="compositionally biased region" description="Basic residues" evidence="8">
    <location>
        <begin position="969"/>
        <end position="983"/>
    </location>
</feature>
<evidence type="ECO:0000256" key="4">
    <source>
        <dbReference type="ARBA" id="ARBA00022806"/>
    </source>
</evidence>
<keyword evidence="2 7" id="KW-0547">Nucleotide-binding</keyword>
<keyword evidence="12" id="KW-1185">Reference proteome</keyword>
<dbReference type="GO" id="GO:0000724">
    <property type="term" value="P:double-strand break repair via homologous recombination"/>
    <property type="evidence" value="ECO:0007669"/>
    <property type="project" value="TreeGrafter"/>
</dbReference>
<dbReference type="GO" id="GO:0005654">
    <property type="term" value="C:nucleoplasm"/>
    <property type="evidence" value="ECO:0007669"/>
    <property type="project" value="TreeGrafter"/>
</dbReference>
<dbReference type="OrthoDB" id="10261556at2759"/>
<dbReference type="PANTHER" id="PTHR13710">
    <property type="entry name" value="DNA HELICASE RECQ FAMILY MEMBER"/>
    <property type="match status" value="1"/>
</dbReference>
<evidence type="ECO:0000313" key="11">
    <source>
        <dbReference type="EnsemblMetazoa" id="CLYHEMP020350.1"/>
    </source>
</evidence>
<dbReference type="GO" id="GO:0005737">
    <property type="term" value="C:cytoplasm"/>
    <property type="evidence" value="ECO:0007669"/>
    <property type="project" value="TreeGrafter"/>
</dbReference>
<dbReference type="SUPFAM" id="SSF46785">
    <property type="entry name" value="Winged helix' DNA-binding domain"/>
    <property type="match status" value="1"/>
</dbReference>
<dbReference type="EnsemblMetazoa" id="CLYHEMT020350.1">
    <property type="protein sequence ID" value="CLYHEMP020350.1"/>
    <property type="gene ID" value="CLYHEMG020350"/>
</dbReference>
<proteinExistence type="inferred from homology"/>
<dbReference type="Pfam" id="PF00270">
    <property type="entry name" value="DEAD"/>
    <property type="match status" value="1"/>
</dbReference>
<dbReference type="GO" id="GO:0005524">
    <property type="term" value="F:ATP binding"/>
    <property type="evidence" value="ECO:0007669"/>
    <property type="project" value="UniProtKB-KW"/>
</dbReference>
<evidence type="ECO:0000256" key="5">
    <source>
        <dbReference type="ARBA" id="ARBA00022840"/>
    </source>
</evidence>
<dbReference type="Pfam" id="PF09382">
    <property type="entry name" value="RQC"/>
    <property type="match status" value="1"/>
</dbReference>
<dbReference type="Pfam" id="PF14493">
    <property type="entry name" value="HTH_40"/>
    <property type="match status" value="1"/>
</dbReference>
<dbReference type="PROSITE" id="PS51194">
    <property type="entry name" value="HELICASE_CTER"/>
    <property type="match status" value="1"/>
</dbReference>
<dbReference type="AlphaFoldDB" id="A0A7M5XA68"/>
<accession>A0A7M5XA68</accession>
<dbReference type="SMART" id="SM00956">
    <property type="entry name" value="RQC"/>
    <property type="match status" value="1"/>
</dbReference>
<evidence type="ECO:0000313" key="12">
    <source>
        <dbReference type="Proteomes" id="UP000594262"/>
    </source>
</evidence>
<dbReference type="GO" id="GO:0043138">
    <property type="term" value="F:3'-5' DNA helicase activity"/>
    <property type="evidence" value="ECO:0007669"/>
    <property type="project" value="UniProtKB-EC"/>
</dbReference>
<dbReference type="SMART" id="SM00487">
    <property type="entry name" value="DEXDc"/>
    <property type="match status" value="1"/>
</dbReference>
<dbReference type="NCBIfam" id="TIGR00614">
    <property type="entry name" value="recQ_fam"/>
    <property type="match status" value="1"/>
</dbReference>
<keyword evidence="3 7" id="KW-0378">Hydrolase</keyword>
<dbReference type="InterPro" id="IPR029491">
    <property type="entry name" value="Helicase_HTH"/>
</dbReference>
<sequence length="983" mass="109918">MEEITKLKKELVLLNEDIENISTKCEEKLPKEIFSEAEKFTSAVTSFRNSLKISKTKIKREQDVLMEEENEESPDGQRPLEIATKDMISNTQHVELTNNNNNNTDDVIAKDKKEEEEDFWGDDDFDDDDLLKVDVSDVSNSTHEQEHQTNTSLKSPESVSMRNHSESSTTDSLNDVQLFDLTSIAQPTSEHLDVLKATFGFSNFRSTQWEIIRAVIEERKDVCLVMATGAGKSLCYQFPPVFKKGVCVVVCPLISLMEDQVHALNSSNIPAGYLGSAQTNSATIKNDVLRGKLNLVYVTPEYLCASQNFLKELNEKTNLVCVAIDEAHCVSQWGYDFRTSYQQLSFIKKVVPDVPLLALTATATPRVRKDICTNLNLYRPLEKCTSFDRENLYMEVQRKSSIYMDLKPLLSKDKNAQMRFTGSTIIYCPTKKKTSEVMDVLISFGVKCAIYHAGLALATRKECYRKFMSDEIDCIIATVAFGMGIDKPDIRTVIHYGAPKDIESYYQEIGRAGRDGNPSNCITFFNAADFGLSRHFIAEISDTTFKTYKVEMLAKLEKFLTTTGCRRKTILKHFENVGSSCGGHKDCCDNCRKKELSKKSKAVGSKTPVKDKEEEDEYDVGKECVKLLNAVKATGNGRFGITVPILLLKASTSQKISHLKYTDMYGAGKDKTERYWKALGREILIKGFLEEQPIANSFGSTVKVSAKGQKWLTQQSKKSEPKLMLSNPSLDLVTEINGRLAPDRASPYTAAKLTERVLRKQPRVAPWKKHVALMSSILQGAQRCGTPFDGVSLQRSEGPVERLTETQSASYVLHKDGQTLDEIAKRRALVHDTIYGHICSALLAGFPVHLKLVDLTFDDVALVVKTMNSENISYNISQLRPIKDKLPASIGFGKLKFVLAMLEVHFGVEGEDPPQQPNQEALQNIIDSAMQASQTANSQNLASSNNNNGAKRKVPGWLEAKMGSSQKPSYKRSSSKKQRSGFL</sequence>
<dbReference type="Gene3D" id="1.10.10.10">
    <property type="entry name" value="Winged helix-like DNA-binding domain superfamily/Winged helix DNA-binding domain"/>
    <property type="match status" value="1"/>
</dbReference>
<comment type="catalytic activity">
    <reaction evidence="6 7">
        <text>Couples ATP hydrolysis with the unwinding of duplex DNA by translocating in the 3'-5' direction.</text>
        <dbReference type="EC" id="5.6.2.4"/>
    </reaction>
</comment>
<keyword evidence="4 7" id="KW-0347">Helicase</keyword>
<dbReference type="GO" id="GO:0006260">
    <property type="term" value="P:DNA replication"/>
    <property type="evidence" value="ECO:0007669"/>
    <property type="project" value="InterPro"/>
</dbReference>
<dbReference type="GO" id="GO:0005694">
    <property type="term" value="C:chromosome"/>
    <property type="evidence" value="ECO:0007669"/>
    <property type="project" value="TreeGrafter"/>
</dbReference>
<dbReference type="InterPro" id="IPR014001">
    <property type="entry name" value="Helicase_ATP-bd"/>
</dbReference>
<dbReference type="InterPro" id="IPR011545">
    <property type="entry name" value="DEAD/DEAH_box_helicase_dom"/>
</dbReference>